<dbReference type="PANTHER" id="PTHR36124:SF1">
    <property type="entry name" value="ER-BOUND OXYGENASE MPAB_MPAB'_RUBBER OXYGENASE CATALYTIC DOMAIN-CONTAINING PROTEIN"/>
    <property type="match status" value="1"/>
</dbReference>
<dbReference type="RefSeq" id="WP_159424266.1">
    <property type="nucleotide sequence ID" value="NZ_CP047182.1"/>
</dbReference>
<sequence length="255" mass="28561">MMFDLPRDAQIGLMLSYYRSFAVPSIARTLHHSGAIKSEPRKRSVDTALILYELIDGELQSDRALEMIDLLVSAHRHVKAPSEDFLYVLFSLAIVPMRWIEKHGWRALTLTEQVATIDFYANLGRAMGLSNVPEDVDAATSFYRSYEENRIAWSREGQELTDWTVGVIRSTMPKPVRPFARLILSTWIGDKRVSQALGLPRTNAFVSALSAAAMSVRNRLTARAPRPASPRFVQGVTGSAQYPHGYSLTDLGAHR</sequence>
<evidence type="ECO:0000313" key="2">
    <source>
        <dbReference type="Proteomes" id="UP000464597"/>
    </source>
</evidence>
<keyword evidence="2" id="KW-1185">Reference proteome</keyword>
<keyword evidence="1" id="KW-0614">Plasmid</keyword>
<accession>A0ABX6H5L2</accession>
<dbReference type="EMBL" id="CP047182">
    <property type="protein sequence ID" value="QHC65107.1"/>
    <property type="molecule type" value="Genomic_DNA"/>
</dbReference>
<organism evidence="1 2">
    <name type="scientific">Rathayibacter festucae</name>
    <dbReference type="NCBI Taxonomy" id="110937"/>
    <lineage>
        <taxon>Bacteria</taxon>
        <taxon>Bacillati</taxon>
        <taxon>Actinomycetota</taxon>
        <taxon>Actinomycetes</taxon>
        <taxon>Micrococcales</taxon>
        <taxon>Microbacteriaceae</taxon>
        <taxon>Rathayibacter</taxon>
    </lineage>
</organism>
<gene>
    <name evidence="1" type="ORF">GSU69_19845</name>
</gene>
<geneLocation type="plasmid" evidence="1 2">
    <name>unnamed2</name>
</geneLocation>
<name>A0ABX6H5L2_9MICO</name>
<reference evidence="2" key="1">
    <citation type="submission" date="2019-12" db="EMBL/GenBank/DDBJ databases">
        <title>Complete and draft genome sequences of new strains and members of some known species of the genus Rathayibacter isolated from plants.</title>
        <authorList>
            <person name="Tarlachkov S.V."/>
            <person name="Starodumova I.P."/>
            <person name="Dorofeeva L.V."/>
            <person name="Prisyazhnaya N.V."/>
            <person name="Leyn S."/>
            <person name="Zlamal J."/>
            <person name="Elan M."/>
            <person name="Osterman A.L."/>
            <person name="Nadler S."/>
            <person name="Subbotin S.A."/>
            <person name="Evtushenko L.I."/>
        </authorList>
    </citation>
    <scope>NUCLEOTIDE SEQUENCE [LARGE SCALE GENOMIC DNA]</scope>
    <source>
        <strain evidence="2">VKM Ac-2802</strain>
        <plasmid evidence="2">unnamed2</plasmid>
    </source>
</reference>
<dbReference type="PANTHER" id="PTHR36124">
    <property type="match status" value="1"/>
</dbReference>
<dbReference type="InterPro" id="IPR046366">
    <property type="entry name" value="MPAB"/>
</dbReference>
<protein>
    <submittedName>
        <fullName evidence="1">DUF2236 domain-containing protein</fullName>
    </submittedName>
</protein>
<evidence type="ECO:0000313" key="1">
    <source>
        <dbReference type="EMBL" id="QHC65107.1"/>
    </source>
</evidence>
<dbReference type="Proteomes" id="UP000464597">
    <property type="component" value="Plasmid unnamed2"/>
</dbReference>
<proteinExistence type="predicted"/>